<feature type="region of interest" description="Disordered" evidence="1">
    <location>
        <begin position="1"/>
        <end position="80"/>
    </location>
</feature>
<sequence length="110" mass="12081">AAYYPAQPQYSASVQPAPVMINPAQQQQQAPPPQQPPAQSQGPPKRERKPIRIRDPNQGGRDITEEIMSGGRSATTPTPPQVRKLLVPISIAWLNKSKPSVVFTNSRKSF</sequence>
<reference evidence="2" key="2">
    <citation type="submission" date="2004-02" db="EMBL/GenBank/DDBJ databases">
        <authorList>
            <consortium name="Genoscope"/>
            <consortium name="Whitehead Institute Centre for Genome Research"/>
        </authorList>
    </citation>
    <scope>NUCLEOTIDE SEQUENCE</scope>
</reference>
<accession>Q4T2D4</accession>
<name>Q4T2D4_TETNG</name>
<feature type="non-terminal residue" evidence="2">
    <location>
        <position position="110"/>
    </location>
</feature>
<dbReference type="KEGG" id="tng:GSTEN00008389G001"/>
<organism evidence="2">
    <name type="scientific">Tetraodon nigroviridis</name>
    <name type="common">Spotted green pufferfish</name>
    <name type="synonym">Chelonodon nigroviridis</name>
    <dbReference type="NCBI Taxonomy" id="99883"/>
    <lineage>
        <taxon>Eukaryota</taxon>
        <taxon>Metazoa</taxon>
        <taxon>Chordata</taxon>
        <taxon>Craniata</taxon>
        <taxon>Vertebrata</taxon>
        <taxon>Euteleostomi</taxon>
        <taxon>Actinopterygii</taxon>
        <taxon>Neopterygii</taxon>
        <taxon>Teleostei</taxon>
        <taxon>Neoteleostei</taxon>
        <taxon>Acanthomorphata</taxon>
        <taxon>Eupercaria</taxon>
        <taxon>Tetraodontiformes</taxon>
        <taxon>Tetradontoidea</taxon>
        <taxon>Tetraodontidae</taxon>
        <taxon>Tetraodon</taxon>
    </lineage>
</organism>
<comment type="caution">
    <text evidence="2">The sequence shown here is derived from an EMBL/GenBank/DDBJ whole genome shotgun (WGS) entry which is preliminary data.</text>
</comment>
<reference evidence="2" key="1">
    <citation type="journal article" date="2004" name="Nature">
        <title>Genome duplication in the teleost fish Tetraodon nigroviridis reveals the early vertebrate proto-karyotype.</title>
        <authorList>
            <person name="Jaillon O."/>
            <person name="Aury J.-M."/>
            <person name="Brunet F."/>
            <person name="Petit J.-L."/>
            <person name="Stange-Thomann N."/>
            <person name="Mauceli E."/>
            <person name="Bouneau L."/>
            <person name="Fischer C."/>
            <person name="Ozouf-Costaz C."/>
            <person name="Bernot A."/>
            <person name="Nicaud S."/>
            <person name="Jaffe D."/>
            <person name="Fisher S."/>
            <person name="Lutfalla G."/>
            <person name="Dossat C."/>
            <person name="Segurens B."/>
            <person name="Dasilva C."/>
            <person name="Salanoubat M."/>
            <person name="Levy M."/>
            <person name="Boudet N."/>
            <person name="Castellano S."/>
            <person name="Anthouard V."/>
            <person name="Jubin C."/>
            <person name="Castelli V."/>
            <person name="Katinka M."/>
            <person name="Vacherie B."/>
            <person name="Biemont C."/>
            <person name="Skalli Z."/>
            <person name="Cattolico L."/>
            <person name="Poulain J."/>
            <person name="De Berardinis V."/>
            <person name="Cruaud C."/>
            <person name="Duprat S."/>
            <person name="Brottier P."/>
            <person name="Coutanceau J.-P."/>
            <person name="Gouzy J."/>
            <person name="Parra G."/>
            <person name="Lardier G."/>
            <person name="Chapple C."/>
            <person name="McKernan K.J."/>
            <person name="McEwan P."/>
            <person name="Bosak S."/>
            <person name="Kellis M."/>
            <person name="Volff J.-N."/>
            <person name="Guigo R."/>
            <person name="Zody M.C."/>
            <person name="Mesirov J."/>
            <person name="Lindblad-Toh K."/>
            <person name="Birren B."/>
            <person name="Nusbaum C."/>
            <person name="Kahn D."/>
            <person name="Robinson-Rechavi M."/>
            <person name="Laudet V."/>
            <person name="Schachter V."/>
            <person name="Quetier F."/>
            <person name="Saurin W."/>
            <person name="Scarpelli C."/>
            <person name="Wincker P."/>
            <person name="Lander E.S."/>
            <person name="Weissenbach J."/>
            <person name="Roest Crollius H."/>
        </authorList>
    </citation>
    <scope>NUCLEOTIDE SEQUENCE [LARGE SCALE GENOMIC DNA]</scope>
</reference>
<dbReference type="EMBL" id="CAAE01010292">
    <property type="protein sequence ID" value="CAF92948.1"/>
    <property type="molecule type" value="Genomic_DNA"/>
</dbReference>
<dbReference type="OrthoDB" id="8954924at2759"/>
<gene>
    <name evidence="2" type="ORF">GSTENG00008389001</name>
</gene>
<dbReference type="AlphaFoldDB" id="Q4T2D4"/>
<proteinExistence type="predicted"/>
<evidence type="ECO:0000313" key="2">
    <source>
        <dbReference type="EMBL" id="CAF92948.1"/>
    </source>
</evidence>
<evidence type="ECO:0000256" key="1">
    <source>
        <dbReference type="SAM" id="MobiDB-lite"/>
    </source>
</evidence>
<feature type="compositionally biased region" description="Low complexity" evidence="1">
    <location>
        <begin position="1"/>
        <end position="13"/>
    </location>
</feature>
<protein>
    <submittedName>
        <fullName evidence="2">(spotted green pufferfish) hypothetical protein</fullName>
    </submittedName>
</protein>